<dbReference type="PANTHER" id="PTHR47901">
    <property type="entry name" value="CASPASE RECRUITMENT DOMAIN-CONTAINING PROTEIN 18"/>
    <property type="match status" value="1"/>
</dbReference>
<dbReference type="AlphaFoldDB" id="G1MTH2"/>
<dbReference type="HOGENOM" id="CLU_036904_0_1_1"/>
<dbReference type="InterPro" id="IPR011029">
    <property type="entry name" value="DEATH-like_dom_sf"/>
</dbReference>
<reference evidence="2" key="3">
    <citation type="submission" date="2025-09" db="UniProtKB">
        <authorList>
            <consortium name="Ensembl"/>
        </authorList>
    </citation>
    <scope>IDENTIFICATION</scope>
</reference>
<dbReference type="InterPro" id="IPR001315">
    <property type="entry name" value="CARD"/>
</dbReference>
<dbReference type="GO" id="GO:0042981">
    <property type="term" value="P:regulation of apoptotic process"/>
    <property type="evidence" value="ECO:0007669"/>
    <property type="project" value="InterPro"/>
</dbReference>
<proteinExistence type="predicted"/>
<evidence type="ECO:0000313" key="2">
    <source>
        <dbReference type="Ensembl" id="ENSMGAP00000001705.2"/>
    </source>
</evidence>
<name>G1MTH2_MELGA</name>
<dbReference type="GeneTree" id="ENSGT01130000280568"/>
<dbReference type="Pfam" id="PF00619">
    <property type="entry name" value="CARD"/>
    <property type="match status" value="1"/>
</dbReference>
<dbReference type="PANTHER" id="PTHR47901:SF3">
    <property type="entry name" value="CASPASE-1"/>
    <property type="match status" value="1"/>
</dbReference>
<keyword evidence="3" id="KW-1185">Reference proteome</keyword>
<dbReference type="GO" id="GO:0072559">
    <property type="term" value="C:NLRP3 inflammasome complex"/>
    <property type="evidence" value="ECO:0007669"/>
    <property type="project" value="TreeGrafter"/>
</dbReference>
<dbReference type="InterPro" id="IPR002398">
    <property type="entry name" value="Pept_C14"/>
</dbReference>
<reference evidence="2 3" key="1">
    <citation type="journal article" date="2010" name="PLoS Biol.">
        <title>Multi-platform next-generation sequencing of the domestic turkey (Meleagris gallopavo): genome assembly and analysis.</title>
        <authorList>
            <person name="Dalloul R.A."/>
            <person name="Long J.A."/>
            <person name="Zimin A.V."/>
            <person name="Aslam L."/>
            <person name="Beal K."/>
            <person name="Blomberg L.A."/>
            <person name="Bouffard P."/>
            <person name="Burt D.W."/>
            <person name="Crasta O."/>
            <person name="Crooijmans R.P."/>
            <person name="Cooper K."/>
            <person name="Coulombe R.A."/>
            <person name="De S."/>
            <person name="Delany M.E."/>
            <person name="Dodgson J.B."/>
            <person name="Dong J.J."/>
            <person name="Evans C."/>
            <person name="Frederickson K.M."/>
            <person name="Flicek P."/>
            <person name="Florea L."/>
            <person name="Folkerts O."/>
            <person name="Groenen M.A."/>
            <person name="Harkins T.T."/>
            <person name="Herrero J."/>
            <person name="Hoffmann S."/>
            <person name="Megens H.J."/>
            <person name="Jiang A."/>
            <person name="de Jong P."/>
            <person name="Kaiser P."/>
            <person name="Kim H."/>
            <person name="Kim K.W."/>
            <person name="Kim S."/>
            <person name="Langenberger D."/>
            <person name="Lee M.K."/>
            <person name="Lee T."/>
            <person name="Mane S."/>
            <person name="Marcais G."/>
            <person name="Marz M."/>
            <person name="McElroy A.P."/>
            <person name="Modise T."/>
            <person name="Nefedov M."/>
            <person name="Notredame C."/>
            <person name="Paton I.R."/>
            <person name="Payne W.S."/>
            <person name="Pertea G."/>
            <person name="Prickett D."/>
            <person name="Puiu D."/>
            <person name="Qioa D."/>
            <person name="Raineri E."/>
            <person name="Ruffier M."/>
            <person name="Salzberg S.L."/>
            <person name="Schatz M.C."/>
            <person name="Scheuring C."/>
            <person name="Schmidt C.J."/>
            <person name="Schroeder S."/>
            <person name="Searle S.M."/>
            <person name="Smith E.J."/>
            <person name="Smith J."/>
            <person name="Sonstegard T.S."/>
            <person name="Stadler P.F."/>
            <person name="Tafer H."/>
            <person name="Tu Z.J."/>
            <person name="Van Tassell C.P."/>
            <person name="Vilella A.J."/>
            <person name="Williams K.P."/>
            <person name="Yorke J.A."/>
            <person name="Zhang L."/>
            <person name="Zhang H.B."/>
            <person name="Zhang X."/>
            <person name="Zhang Y."/>
            <person name="Reed K.M."/>
        </authorList>
    </citation>
    <scope>NUCLEOTIDE SEQUENCE [LARGE SCALE GENOMIC DNA]</scope>
</reference>
<dbReference type="Bgee" id="ENSMGAG00000002131">
    <property type="expression patterns" value="Expressed in ileum and 17 other cell types or tissues"/>
</dbReference>
<accession>G1MTH2</accession>
<dbReference type="GO" id="GO:0072557">
    <property type="term" value="C:IPAF inflammasome complex"/>
    <property type="evidence" value="ECO:0007669"/>
    <property type="project" value="TreeGrafter"/>
</dbReference>
<dbReference type="InParanoid" id="G1MTH2"/>
<dbReference type="SUPFAM" id="SSF47986">
    <property type="entry name" value="DEATH domain"/>
    <property type="match status" value="1"/>
</dbReference>
<dbReference type="GO" id="GO:0004197">
    <property type="term" value="F:cysteine-type endopeptidase activity"/>
    <property type="evidence" value="ECO:0007669"/>
    <property type="project" value="InterPro"/>
</dbReference>
<dbReference type="PROSITE" id="PS50209">
    <property type="entry name" value="CARD"/>
    <property type="match status" value="1"/>
</dbReference>
<dbReference type="Proteomes" id="UP000001645">
    <property type="component" value="Chromosome 21"/>
</dbReference>
<dbReference type="Gene3D" id="1.10.533.10">
    <property type="entry name" value="Death Domain, Fas"/>
    <property type="match status" value="1"/>
</dbReference>
<sequence length="87" mass="9206">AVISNLLDELLAHKVLNQAEVDEVQEANPVTTDKARSLIDTVRLKGPRASAIFIDSLRKHDCNLAEQLGLSAGAAGSWISTQLLAGG</sequence>
<reference evidence="2" key="2">
    <citation type="submission" date="2025-08" db="UniProtKB">
        <authorList>
            <consortium name="Ensembl"/>
        </authorList>
    </citation>
    <scope>IDENTIFICATION</scope>
</reference>
<evidence type="ECO:0000259" key="1">
    <source>
        <dbReference type="PROSITE" id="PS50209"/>
    </source>
</evidence>
<evidence type="ECO:0000313" key="3">
    <source>
        <dbReference type="Proteomes" id="UP000001645"/>
    </source>
</evidence>
<dbReference type="GO" id="GO:0006508">
    <property type="term" value="P:proteolysis"/>
    <property type="evidence" value="ECO:0007669"/>
    <property type="project" value="InterPro"/>
</dbReference>
<dbReference type="GO" id="GO:0097169">
    <property type="term" value="C:AIM2 inflammasome complex"/>
    <property type="evidence" value="ECO:0007669"/>
    <property type="project" value="TreeGrafter"/>
</dbReference>
<feature type="domain" description="CARD" evidence="1">
    <location>
        <begin position="1"/>
        <end position="72"/>
    </location>
</feature>
<dbReference type="GO" id="GO:0050727">
    <property type="term" value="P:regulation of inflammatory response"/>
    <property type="evidence" value="ECO:0007669"/>
    <property type="project" value="TreeGrafter"/>
</dbReference>
<dbReference type="Ensembl" id="ENSMGAT00000002370.2">
    <property type="protein sequence ID" value="ENSMGAP00000001705.2"/>
    <property type="gene ID" value="ENSMGAG00000020918.1"/>
</dbReference>
<protein>
    <recommendedName>
        <fullName evidence="1">CARD domain-containing protein</fullName>
    </recommendedName>
</protein>
<organism evidence="2 3">
    <name type="scientific">Meleagris gallopavo</name>
    <name type="common">Wild turkey</name>
    <dbReference type="NCBI Taxonomy" id="9103"/>
    <lineage>
        <taxon>Eukaryota</taxon>
        <taxon>Metazoa</taxon>
        <taxon>Chordata</taxon>
        <taxon>Craniata</taxon>
        <taxon>Vertebrata</taxon>
        <taxon>Euteleostomi</taxon>
        <taxon>Archelosauria</taxon>
        <taxon>Archosauria</taxon>
        <taxon>Dinosauria</taxon>
        <taxon>Saurischia</taxon>
        <taxon>Theropoda</taxon>
        <taxon>Coelurosauria</taxon>
        <taxon>Aves</taxon>
        <taxon>Neognathae</taxon>
        <taxon>Galloanserae</taxon>
        <taxon>Galliformes</taxon>
        <taxon>Phasianidae</taxon>
        <taxon>Meleagridinae</taxon>
        <taxon>Meleagris</taxon>
    </lineage>
</organism>